<dbReference type="Proteomes" id="UP000694404">
    <property type="component" value="Unplaced"/>
</dbReference>
<dbReference type="InterPro" id="IPR016187">
    <property type="entry name" value="CTDL_fold"/>
</dbReference>
<sequence>GATPGLLSKLIWLPWLGRGAGGGSVQAGGPVLAPLAYGRGRRCSQAGTGREAWLHLVALNAPLSGSMRGIRGADFQCFQQARAVGLTGTFRAFLSSRLQDLYSIVRRADRSGVPIVNLWDEVLFNNWEALFSGTEAQFRAGVRILSFDGRDVLRDSAWPQKNVWHGSDAKGRRLTESYCETWRTDDSVVTGQASSLGSGKLLEQKVSSCRNAFIVLCIENSFMTSSKK</sequence>
<name>A0A8C0IQR1_CHEAB</name>
<reference evidence="3" key="2">
    <citation type="submission" date="2025-09" db="UniProtKB">
        <authorList>
            <consortium name="Ensembl"/>
        </authorList>
    </citation>
    <scope>IDENTIFICATION</scope>
</reference>
<dbReference type="Pfam" id="PF06482">
    <property type="entry name" value="Endostatin"/>
    <property type="match status" value="1"/>
</dbReference>
<keyword evidence="4" id="KW-1185">Reference proteome</keyword>
<dbReference type="InterPro" id="IPR016186">
    <property type="entry name" value="C-type_lectin-like/link_sf"/>
</dbReference>
<dbReference type="CDD" id="cd00247">
    <property type="entry name" value="Endostatin-like"/>
    <property type="match status" value="1"/>
</dbReference>
<dbReference type="OMA" id="RYCETWR"/>
<evidence type="ECO:0000313" key="3">
    <source>
        <dbReference type="Ensembl" id="ENSCABP00000013829.1"/>
    </source>
</evidence>
<feature type="domain" description="Collagenase NC10/endostatin" evidence="2">
    <location>
        <begin position="54"/>
        <end position="223"/>
    </location>
</feature>
<proteinExistence type="predicted"/>
<organism evidence="3 4">
    <name type="scientific">Chelonoidis abingdonii</name>
    <name type="common">Abingdon island giant tortoise</name>
    <name type="synonym">Testudo abingdonii</name>
    <dbReference type="NCBI Taxonomy" id="106734"/>
    <lineage>
        <taxon>Eukaryota</taxon>
        <taxon>Metazoa</taxon>
        <taxon>Chordata</taxon>
        <taxon>Craniata</taxon>
        <taxon>Vertebrata</taxon>
        <taxon>Euteleostomi</taxon>
        <taxon>Archelosauria</taxon>
        <taxon>Testudinata</taxon>
        <taxon>Testudines</taxon>
        <taxon>Cryptodira</taxon>
        <taxon>Durocryptodira</taxon>
        <taxon>Testudinoidea</taxon>
        <taxon>Testudinidae</taxon>
        <taxon>Chelonoidis</taxon>
    </lineage>
</organism>
<dbReference type="Gene3D" id="3.10.100.10">
    <property type="entry name" value="Mannose-Binding Protein A, subunit A"/>
    <property type="match status" value="1"/>
</dbReference>
<dbReference type="AlphaFoldDB" id="A0A8C0IQR1"/>
<evidence type="ECO:0000256" key="1">
    <source>
        <dbReference type="SAM" id="SignalP"/>
    </source>
</evidence>
<keyword evidence="1" id="KW-0732">Signal</keyword>
<feature type="chain" id="PRO_5034911652" description="Collagenase NC10/endostatin domain-containing protein" evidence="1">
    <location>
        <begin position="23"/>
        <end position="228"/>
    </location>
</feature>
<dbReference type="SUPFAM" id="SSF56436">
    <property type="entry name" value="C-type lectin-like"/>
    <property type="match status" value="1"/>
</dbReference>
<reference evidence="3" key="1">
    <citation type="submission" date="2025-08" db="UniProtKB">
        <authorList>
            <consortium name="Ensembl"/>
        </authorList>
    </citation>
    <scope>IDENTIFICATION</scope>
</reference>
<dbReference type="InterPro" id="IPR010515">
    <property type="entry name" value="Collagenase_NC10/endostatin"/>
</dbReference>
<dbReference type="GeneTree" id="ENSGT00940000158212"/>
<dbReference type="FunFam" id="3.10.100.10:FF:000008">
    <property type="entry name" value="collagen alpha-1(XVIII) chain isoform X1"/>
    <property type="match status" value="1"/>
</dbReference>
<feature type="signal peptide" evidence="1">
    <location>
        <begin position="1"/>
        <end position="22"/>
    </location>
</feature>
<protein>
    <recommendedName>
        <fullName evidence="2">Collagenase NC10/endostatin domain-containing protein</fullName>
    </recommendedName>
</protein>
<evidence type="ECO:0000313" key="4">
    <source>
        <dbReference type="Proteomes" id="UP000694404"/>
    </source>
</evidence>
<dbReference type="Ensembl" id="ENSCABT00000015161.1">
    <property type="protein sequence ID" value="ENSCABP00000013829.1"/>
    <property type="gene ID" value="ENSCABG00000010335.1"/>
</dbReference>
<accession>A0A8C0IQR1</accession>
<evidence type="ECO:0000259" key="2">
    <source>
        <dbReference type="Pfam" id="PF06482"/>
    </source>
</evidence>